<gene>
    <name evidence="4" type="ORF">Q760_18595</name>
</gene>
<feature type="transmembrane region" description="Helical" evidence="2">
    <location>
        <begin position="82"/>
        <end position="100"/>
    </location>
</feature>
<evidence type="ECO:0000313" key="4">
    <source>
        <dbReference type="EMBL" id="KGM01572.1"/>
    </source>
</evidence>
<keyword evidence="5" id="KW-1185">Reference proteome</keyword>
<keyword evidence="2" id="KW-1133">Transmembrane helix</keyword>
<sequence length="249" mass="26585">MTSRRTDSRDAEAPHHPGRAHRLLRAAGFAAALGLPVAALAFVVRTESSPVVAFDEAVIAAATDLTRDTPGLRSVLLAWQEAFRGVWVNPLVALLCLWAWRRHGLRTRATWAFVTLLVAWGLAQVMKQVVARARPVVEDAVAHADGFSFPSGHATNTAAAGLTVTLLVWPLLGRRGRVAVPAVAAALVVLTAADRVLLGVHYPSDVVAGALFGTAMVGASYLGYVGRTPHLPRPDTDHPDTHHDRQAHP</sequence>
<comment type="caution">
    <text evidence="4">The sequence shown here is derived from an EMBL/GenBank/DDBJ whole genome shotgun (WGS) entry which is preliminary data.</text>
</comment>
<feature type="transmembrane region" description="Helical" evidence="2">
    <location>
        <begin position="109"/>
        <end position="126"/>
    </location>
</feature>
<dbReference type="InterPro" id="IPR000326">
    <property type="entry name" value="PAP2/HPO"/>
</dbReference>
<evidence type="ECO:0000259" key="3">
    <source>
        <dbReference type="SMART" id="SM00014"/>
    </source>
</evidence>
<dbReference type="STRING" id="1408250.Q760_18595"/>
<feature type="transmembrane region" description="Helical" evidence="2">
    <location>
        <begin position="206"/>
        <end position="224"/>
    </location>
</feature>
<dbReference type="CDD" id="cd03392">
    <property type="entry name" value="PAP2_like_2"/>
    <property type="match status" value="1"/>
</dbReference>
<dbReference type="EMBL" id="AXNT01000096">
    <property type="protein sequence ID" value="KGM01572.1"/>
    <property type="molecule type" value="Genomic_DNA"/>
</dbReference>
<dbReference type="AlphaFoldDB" id="A0A0A0B5Y9"/>
<feature type="region of interest" description="Disordered" evidence="1">
    <location>
        <begin position="230"/>
        <end position="249"/>
    </location>
</feature>
<feature type="transmembrane region" description="Helical" evidence="2">
    <location>
        <begin position="154"/>
        <end position="172"/>
    </location>
</feature>
<name>A0A0A0B5Y9_9CELL</name>
<feature type="domain" description="Phosphatidic acid phosphatase type 2/haloperoxidase" evidence="3">
    <location>
        <begin position="106"/>
        <end position="221"/>
    </location>
</feature>
<accession>A0A0A0B5Y9</accession>
<feature type="transmembrane region" description="Helical" evidence="2">
    <location>
        <begin position="23"/>
        <end position="44"/>
    </location>
</feature>
<dbReference type="PANTHER" id="PTHR14969">
    <property type="entry name" value="SPHINGOSINE-1-PHOSPHATE PHOSPHOHYDROLASE"/>
    <property type="match status" value="1"/>
</dbReference>
<feature type="transmembrane region" description="Helical" evidence="2">
    <location>
        <begin position="179"/>
        <end position="200"/>
    </location>
</feature>
<keyword evidence="2" id="KW-0472">Membrane</keyword>
<dbReference type="Gene3D" id="1.20.144.10">
    <property type="entry name" value="Phosphatidic acid phosphatase type 2/haloperoxidase"/>
    <property type="match status" value="1"/>
</dbReference>
<keyword evidence="2" id="KW-0812">Transmembrane</keyword>
<evidence type="ECO:0000313" key="5">
    <source>
        <dbReference type="Proteomes" id="UP000029833"/>
    </source>
</evidence>
<dbReference type="SMART" id="SM00014">
    <property type="entry name" value="acidPPc"/>
    <property type="match status" value="1"/>
</dbReference>
<feature type="compositionally biased region" description="Basic and acidic residues" evidence="1">
    <location>
        <begin position="232"/>
        <end position="249"/>
    </location>
</feature>
<organism evidence="4 5">
    <name type="scientific">Cellulomonas cellasea DSM 20118</name>
    <dbReference type="NCBI Taxonomy" id="1408250"/>
    <lineage>
        <taxon>Bacteria</taxon>
        <taxon>Bacillati</taxon>
        <taxon>Actinomycetota</taxon>
        <taxon>Actinomycetes</taxon>
        <taxon>Micrococcales</taxon>
        <taxon>Cellulomonadaceae</taxon>
        <taxon>Cellulomonas</taxon>
    </lineage>
</organism>
<dbReference type="InterPro" id="IPR036938">
    <property type="entry name" value="PAP2/HPO_sf"/>
</dbReference>
<evidence type="ECO:0000256" key="2">
    <source>
        <dbReference type="SAM" id="Phobius"/>
    </source>
</evidence>
<dbReference type="Proteomes" id="UP000029833">
    <property type="component" value="Unassembled WGS sequence"/>
</dbReference>
<dbReference type="SUPFAM" id="SSF48317">
    <property type="entry name" value="Acid phosphatase/Vanadium-dependent haloperoxidase"/>
    <property type="match status" value="1"/>
</dbReference>
<dbReference type="Pfam" id="PF01569">
    <property type="entry name" value="PAP2"/>
    <property type="match status" value="1"/>
</dbReference>
<proteinExistence type="predicted"/>
<dbReference type="OrthoDB" id="5289372at2"/>
<protein>
    <recommendedName>
        <fullName evidence="3">Phosphatidic acid phosphatase type 2/haloperoxidase domain-containing protein</fullName>
    </recommendedName>
</protein>
<dbReference type="RefSeq" id="WP_084142790.1">
    <property type="nucleotide sequence ID" value="NZ_AXNT01000096.1"/>
</dbReference>
<evidence type="ECO:0000256" key="1">
    <source>
        <dbReference type="SAM" id="MobiDB-lite"/>
    </source>
</evidence>
<dbReference type="PANTHER" id="PTHR14969:SF13">
    <property type="entry name" value="AT30094P"/>
    <property type="match status" value="1"/>
</dbReference>
<reference evidence="4 5" key="1">
    <citation type="submission" date="2013-10" db="EMBL/GenBank/DDBJ databases">
        <authorList>
            <person name="Wang G."/>
            <person name="Zhuang W."/>
        </authorList>
    </citation>
    <scope>NUCLEOTIDE SEQUENCE [LARGE SCALE GENOMIC DNA]</scope>
    <source>
        <strain evidence="4 5">DSM 20118</strain>
    </source>
</reference>